<evidence type="ECO:0008006" key="3">
    <source>
        <dbReference type="Google" id="ProtNLM"/>
    </source>
</evidence>
<sequence length="105" mass="11956">MKSLASALVLIAVLGLLTYTNPKMDEYDRFISQRIIERTRKAQDPLEGMIGSVLGGFAAKMLGRQTLRKDYLFFSTYDTALGEKHIRSVGILNRFFLIEDPVFHE</sequence>
<dbReference type="RefSeq" id="WP_005371995.1">
    <property type="nucleotide sequence ID" value="NZ_CM001475.1"/>
</dbReference>
<protein>
    <recommendedName>
        <fullName evidence="3">DUF4359 domain-containing protein</fullName>
    </recommendedName>
</protein>
<proteinExistence type="predicted"/>
<dbReference type="InterPro" id="IPR025578">
    <property type="entry name" value="DUF4359"/>
</dbReference>
<organism evidence="1 2">
    <name type="scientific">Methylomicrobium album BG8</name>
    <dbReference type="NCBI Taxonomy" id="686340"/>
    <lineage>
        <taxon>Bacteria</taxon>
        <taxon>Pseudomonadati</taxon>
        <taxon>Pseudomonadota</taxon>
        <taxon>Gammaproteobacteria</taxon>
        <taxon>Methylococcales</taxon>
        <taxon>Methylococcaceae</taxon>
        <taxon>Methylomicrobium</taxon>
    </lineage>
</organism>
<keyword evidence="2" id="KW-1185">Reference proteome</keyword>
<dbReference type="EMBL" id="CM001475">
    <property type="protein sequence ID" value="EIC29812.1"/>
    <property type="molecule type" value="Genomic_DNA"/>
</dbReference>
<dbReference type="STRING" id="686340.Metal_2053"/>
<dbReference type="Proteomes" id="UP000005090">
    <property type="component" value="Chromosome"/>
</dbReference>
<dbReference type="HOGENOM" id="CLU_176950_0_0_6"/>
<evidence type="ECO:0000313" key="1">
    <source>
        <dbReference type="EMBL" id="EIC29812.1"/>
    </source>
</evidence>
<dbReference type="AlphaFoldDB" id="H8GQI5"/>
<name>H8GQI5_METAL</name>
<evidence type="ECO:0000313" key="2">
    <source>
        <dbReference type="Proteomes" id="UP000005090"/>
    </source>
</evidence>
<dbReference type="Pfam" id="PF14271">
    <property type="entry name" value="DUF4359"/>
    <property type="match status" value="1"/>
</dbReference>
<accession>H8GQI5</accession>
<reference evidence="1 2" key="1">
    <citation type="journal article" date="2013" name="Genome Announc.">
        <title>Genome Sequence of the Obligate Gammaproteobacterial Methanotroph Methylomicrobium album Strain BG8.</title>
        <authorList>
            <person name="Kits K.D."/>
            <person name="Kalyuzhnaya M.G."/>
            <person name="Klotz M.G."/>
            <person name="Jetten M.S."/>
            <person name="Op den Camp H.J."/>
            <person name="Vuilleumier S."/>
            <person name="Bringel F."/>
            <person name="Dispirito A.A."/>
            <person name="Murrell J.C."/>
            <person name="Bruce D."/>
            <person name="Cheng J.F."/>
            <person name="Copeland A."/>
            <person name="Goodwin L."/>
            <person name="Hauser L."/>
            <person name="Lajus A."/>
            <person name="Land M.L."/>
            <person name="Lapidus A."/>
            <person name="Lucas S."/>
            <person name="Medigue C."/>
            <person name="Pitluck S."/>
            <person name="Woyke T."/>
            <person name="Zeytun A."/>
            <person name="Stein L.Y."/>
        </authorList>
    </citation>
    <scope>NUCLEOTIDE SEQUENCE [LARGE SCALE GENOMIC DNA]</scope>
    <source>
        <strain evidence="1 2">BG8</strain>
    </source>
</reference>
<gene>
    <name evidence="1" type="ORF">Metal_2053</name>
</gene>